<keyword evidence="5" id="KW-1185">Reference proteome</keyword>
<feature type="region of interest" description="Disordered" evidence="2">
    <location>
        <begin position="139"/>
        <end position="158"/>
    </location>
</feature>
<organism evidence="4 5">
    <name type="scientific">Roseimicrobium gellanilyticum</name>
    <dbReference type="NCBI Taxonomy" id="748857"/>
    <lineage>
        <taxon>Bacteria</taxon>
        <taxon>Pseudomonadati</taxon>
        <taxon>Verrucomicrobiota</taxon>
        <taxon>Verrucomicrobiia</taxon>
        <taxon>Verrucomicrobiales</taxon>
        <taxon>Verrucomicrobiaceae</taxon>
        <taxon>Roseimicrobium</taxon>
    </lineage>
</organism>
<evidence type="ECO:0000313" key="5">
    <source>
        <dbReference type="Proteomes" id="UP000253426"/>
    </source>
</evidence>
<dbReference type="RefSeq" id="WP_113957018.1">
    <property type="nucleotide sequence ID" value="NZ_QNRR01000001.1"/>
</dbReference>
<accession>A0A366HX51</accession>
<keyword evidence="3" id="KW-0732">Signal</keyword>
<name>A0A366HX51_9BACT</name>
<feature type="chain" id="PRO_5017025443" evidence="3">
    <location>
        <begin position="21"/>
        <end position="306"/>
    </location>
</feature>
<gene>
    <name evidence="4" type="ORF">DES53_101944</name>
</gene>
<keyword evidence="1" id="KW-0175">Coiled coil</keyword>
<comment type="caution">
    <text evidence="4">The sequence shown here is derived from an EMBL/GenBank/DDBJ whole genome shotgun (WGS) entry which is preliminary data.</text>
</comment>
<proteinExistence type="predicted"/>
<evidence type="ECO:0000313" key="4">
    <source>
        <dbReference type="EMBL" id="RBP48144.1"/>
    </source>
</evidence>
<evidence type="ECO:0000256" key="3">
    <source>
        <dbReference type="SAM" id="SignalP"/>
    </source>
</evidence>
<sequence>MKTSILTLSAMLALPGLGFAEAVYDAAVERQLIDANKSLTNIDTLLDSINTAIGQQKDETKGLLEDIKEEAKKTTERLDDLLERIGNPADVDIGDRTDELIEHVNNARDKGLEFPRPPVEDPDDEFFNDDGDGMIKSIGTEYEYQPPGGGDKRTEQRDRTRYIGEAEQLKAIRQYYEVRDAAVERRAALLDILADVLDDMKDNTDDFANLAKKTALVEVIQGQLQVCSDDINNAFNDTAVKGLQVYAYSQVRSKGDAEPALLEAEEQKDKLDEIMTGISGGGPAIPAQPSGAAPALEGFLPWPVRR</sequence>
<protein>
    <submittedName>
        <fullName evidence="4">Uncharacterized protein</fullName>
    </submittedName>
</protein>
<reference evidence="4 5" key="1">
    <citation type="submission" date="2018-06" db="EMBL/GenBank/DDBJ databases">
        <title>Genomic Encyclopedia of Type Strains, Phase IV (KMG-IV): sequencing the most valuable type-strain genomes for metagenomic binning, comparative biology and taxonomic classification.</title>
        <authorList>
            <person name="Goeker M."/>
        </authorList>
    </citation>
    <scope>NUCLEOTIDE SEQUENCE [LARGE SCALE GENOMIC DNA]</scope>
    <source>
        <strain evidence="4 5">DSM 25532</strain>
    </source>
</reference>
<dbReference type="AlphaFoldDB" id="A0A366HX51"/>
<feature type="signal peptide" evidence="3">
    <location>
        <begin position="1"/>
        <end position="20"/>
    </location>
</feature>
<dbReference type="EMBL" id="QNRR01000001">
    <property type="protein sequence ID" value="RBP48144.1"/>
    <property type="molecule type" value="Genomic_DNA"/>
</dbReference>
<feature type="coiled-coil region" evidence="1">
    <location>
        <begin position="57"/>
        <end position="84"/>
    </location>
</feature>
<evidence type="ECO:0000256" key="2">
    <source>
        <dbReference type="SAM" id="MobiDB-lite"/>
    </source>
</evidence>
<evidence type="ECO:0000256" key="1">
    <source>
        <dbReference type="SAM" id="Coils"/>
    </source>
</evidence>
<dbReference type="Proteomes" id="UP000253426">
    <property type="component" value="Unassembled WGS sequence"/>
</dbReference>